<sequence length="235" mass="26553">MRTIKRSGDTAFGPSDEIFWSMSAGSENDKWTFRSRESGSCDDGDWDWFDPSNFAFLGRVSDSLALSIDCWEKDARAIFNASRTSCSMWPIVAWRLANSSRAIRRPTPPAGPLRAAEALQQRRREERFRFDDESDRGMGIQDLYLRFGTLPTGPVRIVSQKSNKDITIDAGSTASSAEVHQWEWSNVDHQKFYFPPVLASGARGWPVVSHRGETQREGAEHQGCVHEEWGRAHAI</sequence>
<dbReference type="InterPro" id="IPR035992">
    <property type="entry name" value="Ricin_B-like_lectins"/>
</dbReference>
<evidence type="ECO:0000313" key="1">
    <source>
        <dbReference type="EMBL" id="SEU28430.1"/>
    </source>
</evidence>
<dbReference type="SUPFAM" id="SSF50370">
    <property type="entry name" value="Ricin B-like lectins"/>
    <property type="match status" value="1"/>
</dbReference>
<name>A0A1I0KS01_9BACT</name>
<protein>
    <submittedName>
        <fullName evidence="1">Uncharacterized protein</fullName>
    </submittedName>
</protein>
<dbReference type="Proteomes" id="UP000199181">
    <property type="component" value="Unassembled WGS sequence"/>
</dbReference>
<dbReference type="AlphaFoldDB" id="A0A1I0KS01"/>
<keyword evidence="2" id="KW-1185">Reference proteome</keyword>
<evidence type="ECO:0000313" key="2">
    <source>
        <dbReference type="Proteomes" id="UP000199181"/>
    </source>
</evidence>
<reference evidence="2" key="1">
    <citation type="submission" date="2016-10" db="EMBL/GenBank/DDBJ databases">
        <authorList>
            <person name="Varghese N."/>
            <person name="Submissions S."/>
        </authorList>
    </citation>
    <scope>NUCLEOTIDE SEQUENCE [LARGE SCALE GENOMIC DNA]</scope>
    <source>
        <strain evidence="2">DSM 16858</strain>
    </source>
</reference>
<accession>A0A1I0KS01</accession>
<dbReference type="Gene3D" id="2.80.10.50">
    <property type="match status" value="1"/>
</dbReference>
<organism evidence="1 2">
    <name type="scientific">Stigmatella erecta</name>
    <dbReference type="NCBI Taxonomy" id="83460"/>
    <lineage>
        <taxon>Bacteria</taxon>
        <taxon>Pseudomonadati</taxon>
        <taxon>Myxococcota</taxon>
        <taxon>Myxococcia</taxon>
        <taxon>Myxococcales</taxon>
        <taxon>Cystobacterineae</taxon>
        <taxon>Archangiaceae</taxon>
        <taxon>Stigmatella</taxon>
    </lineage>
</organism>
<gene>
    <name evidence="1" type="ORF">SAMN05443639_113161</name>
</gene>
<dbReference type="EMBL" id="FOIJ01000013">
    <property type="protein sequence ID" value="SEU28430.1"/>
    <property type="molecule type" value="Genomic_DNA"/>
</dbReference>
<proteinExistence type="predicted"/>